<feature type="region of interest" description="Disordered" evidence="6">
    <location>
        <begin position="113"/>
        <end position="202"/>
    </location>
</feature>
<protein>
    <recommendedName>
        <fullName evidence="2">Probable RNA-binding protein EIF1AD</fullName>
    </recommendedName>
    <alternativeName>
        <fullName evidence="4">Eukaryotic translation initiation factor 1A domain-containing protein</fullName>
    </alternativeName>
</protein>
<evidence type="ECO:0000313" key="8">
    <source>
        <dbReference type="EMBL" id="MFH4978288.1"/>
    </source>
</evidence>
<keyword evidence="9" id="KW-1185">Reference proteome</keyword>
<dbReference type="PROSITE" id="PS50832">
    <property type="entry name" value="S1_IF1_TYPE"/>
    <property type="match status" value="1"/>
</dbReference>
<name>A0ABD6EEA2_9BILA</name>
<dbReference type="InterPro" id="IPR012340">
    <property type="entry name" value="NA-bd_OB-fold"/>
</dbReference>
<dbReference type="InterPro" id="IPR039294">
    <property type="entry name" value="EIF1AD"/>
</dbReference>
<dbReference type="SUPFAM" id="SSF50249">
    <property type="entry name" value="Nucleic acid-binding proteins"/>
    <property type="match status" value="1"/>
</dbReference>
<dbReference type="SMART" id="SM00652">
    <property type="entry name" value="eIF1a"/>
    <property type="match status" value="1"/>
</dbReference>
<feature type="compositionally biased region" description="Basic and acidic residues" evidence="6">
    <location>
        <begin position="123"/>
        <end position="132"/>
    </location>
</feature>
<dbReference type="Proteomes" id="UP001608902">
    <property type="component" value="Unassembled WGS sequence"/>
</dbReference>
<dbReference type="InterPro" id="IPR001253">
    <property type="entry name" value="TIF_eIF-1A"/>
</dbReference>
<keyword evidence="5" id="KW-0396">Initiation factor</keyword>
<keyword evidence="5" id="KW-0648">Protein biosynthesis</keyword>
<dbReference type="Pfam" id="PF01176">
    <property type="entry name" value="eIF-1a"/>
    <property type="match status" value="1"/>
</dbReference>
<dbReference type="Gene3D" id="2.40.50.140">
    <property type="entry name" value="Nucleic acid-binding proteins"/>
    <property type="match status" value="1"/>
</dbReference>
<evidence type="ECO:0000256" key="3">
    <source>
        <dbReference type="ARBA" id="ARBA00022884"/>
    </source>
</evidence>
<evidence type="ECO:0000259" key="7">
    <source>
        <dbReference type="PROSITE" id="PS50832"/>
    </source>
</evidence>
<accession>A0ABD6EEA2</accession>
<feature type="domain" description="S1-like" evidence="7">
    <location>
        <begin position="14"/>
        <end position="89"/>
    </location>
</feature>
<evidence type="ECO:0000256" key="6">
    <source>
        <dbReference type="SAM" id="MobiDB-lite"/>
    </source>
</evidence>
<evidence type="ECO:0000256" key="2">
    <source>
        <dbReference type="ARBA" id="ARBA00020989"/>
    </source>
</evidence>
<reference evidence="8 9" key="1">
    <citation type="submission" date="2024-08" db="EMBL/GenBank/DDBJ databases">
        <title>Gnathostoma spinigerum genome.</title>
        <authorList>
            <person name="Gonzalez-Bertolin B."/>
            <person name="Monzon S."/>
            <person name="Zaballos A."/>
            <person name="Jimenez P."/>
            <person name="Dekumyoy P."/>
            <person name="Varona S."/>
            <person name="Cuesta I."/>
            <person name="Sumanam S."/>
            <person name="Adisakwattana P."/>
            <person name="Gasser R.B."/>
            <person name="Hernandez-Gonzalez A."/>
            <person name="Young N.D."/>
            <person name="Perteguer M.J."/>
        </authorList>
    </citation>
    <scope>NUCLEOTIDE SEQUENCE [LARGE SCALE GENOMIC DNA]</scope>
    <source>
        <strain evidence="8">AL3</strain>
        <tissue evidence="8">Liver</tissue>
    </source>
</reference>
<comment type="similarity">
    <text evidence="1">Belongs to the EIF1AD family.</text>
</comment>
<evidence type="ECO:0000313" key="9">
    <source>
        <dbReference type="Proteomes" id="UP001608902"/>
    </source>
</evidence>
<organism evidence="8 9">
    <name type="scientific">Gnathostoma spinigerum</name>
    <dbReference type="NCBI Taxonomy" id="75299"/>
    <lineage>
        <taxon>Eukaryota</taxon>
        <taxon>Metazoa</taxon>
        <taxon>Ecdysozoa</taxon>
        <taxon>Nematoda</taxon>
        <taxon>Chromadorea</taxon>
        <taxon>Rhabditida</taxon>
        <taxon>Spirurina</taxon>
        <taxon>Gnathostomatomorpha</taxon>
        <taxon>Gnathostomatoidea</taxon>
        <taxon>Gnathostomatidae</taxon>
        <taxon>Gnathostoma</taxon>
    </lineage>
</organism>
<proteinExistence type="inferred from homology"/>
<sequence>MSIATKRRIVTKQAETELILPDDTVSIVKVTAARGNNLHEVEDEKGNKYLVSMPTKFRKSVWIKRGQFLFIKPIEEGDKVKGEISHILDDENVLYIRENKLWPERFEAEAELLTRQSKHRPSSNRDRGHEVIDADMLPPSDTDESDEEGDINEDDDKGSEDNGNAQVVEATPSDNNEDGSFVDEGSDDDAPLMEIYNPNRAK</sequence>
<dbReference type="EMBL" id="JBGFUD010003050">
    <property type="protein sequence ID" value="MFH4978288.1"/>
    <property type="molecule type" value="Genomic_DNA"/>
</dbReference>
<keyword evidence="3" id="KW-0694">RNA-binding</keyword>
<dbReference type="PANTHER" id="PTHR21641:SF0">
    <property type="entry name" value="RNA-BINDING PROTEIN EIF1AD-RELATED"/>
    <property type="match status" value="1"/>
</dbReference>
<evidence type="ECO:0000256" key="1">
    <source>
        <dbReference type="ARBA" id="ARBA00007340"/>
    </source>
</evidence>
<dbReference type="InterPro" id="IPR006196">
    <property type="entry name" value="RNA-binding_domain_S1_IF1"/>
</dbReference>
<comment type="caution">
    <text evidence="8">The sequence shown here is derived from an EMBL/GenBank/DDBJ whole genome shotgun (WGS) entry which is preliminary data.</text>
</comment>
<feature type="compositionally biased region" description="Acidic residues" evidence="6">
    <location>
        <begin position="175"/>
        <end position="191"/>
    </location>
</feature>
<dbReference type="AlphaFoldDB" id="A0ABD6EEA2"/>
<gene>
    <name evidence="8" type="ORF">AB6A40_004997</name>
</gene>
<feature type="compositionally biased region" description="Acidic residues" evidence="6">
    <location>
        <begin position="141"/>
        <end position="158"/>
    </location>
</feature>
<dbReference type="PANTHER" id="PTHR21641">
    <property type="entry name" value="TRANSLATION INITIATION FACTOR-RELATED"/>
    <property type="match status" value="1"/>
</dbReference>
<dbReference type="GO" id="GO:0003723">
    <property type="term" value="F:RNA binding"/>
    <property type="evidence" value="ECO:0007669"/>
    <property type="project" value="UniProtKB-KW"/>
</dbReference>
<dbReference type="GO" id="GO:0003743">
    <property type="term" value="F:translation initiation factor activity"/>
    <property type="evidence" value="ECO:0007669"/>
    <property type="project" value="UniProtKB-UniRule"/>
</dbReference>
<evidence type="ECO:0000256" key="5">
    <source>
        <dbReference type="PROSITE-ProRule" id="PRU00181"/>
    </source>
</evidence>
<evidence type="ECO:0000256" key="4">
    <source>
        <dbReference type="ARBA" id="ARBA00031998"/>
    </source>
</evidence>